<dbReference type="AlphaFoldDB" id="A0AA86VIY3"/>
<dbReference type="Gramene" id="rna-AYBTSS11_LOCUS9790">
    <property type="protein sequence ID" value="CAJ1940586.1"/>
    <property type="gene ID" value="gene-AYBTSS11_LOCUS9790"/>
</dbReference>
<keyword evidence="2" id="KW-1185">Reference proteome</keyword>
<dbReference type="EMBL" id="OY731400">
    <property type="protein sequence ID" value="CAJ1940586.1"/>
    <property type="molecule type" value="Genomic_DNA"/>
</dbReference>
<organism evidence="1 2">
    <name type="scientific">Sphenostylis stenocarpa</name>
    <dbReference type="NCBI Taxonomy" id="92480"/>
    <lineage>
        <taxon>Eukaryota</taxon>
        <taxon>Viridiplantae</taxon>
        <taxon>Streptophyta</taxon>
        <taxon>Embryophyta</taxon>
        <taxon>Tracheophyta</taxon>
        <taxon>Spermatophyta</taxon>
        <taxon>Magnoliopsida</taxon>
        <taxon>eudicotyledons</taxon>
        <taxon>Gunneridae</taxon>
        <taxon>Pentapetalae</taxon>
        <taxon>rosids</taxon>
        <taxon>fabids</taxon>
        <taxon>Fabales</taxon>
        <taxon>Fabaceae</taxon>
        <taxon>Papilionoideae</taxon>
        <taxon>50 kb inversion clade</taxon>
        <taxon>NPAAA clade</taxon>
        <taxon>indigoferoid/millettioid clade</taxon>
        <taxon>Phaseoleae</taxon>
        <taxon>Sphenostylis</taxon>
    </lineage>
</organism>
<name>A0AA86VIY3_9FABA</name>
<accession>A0AA86VIY3</accession>
<proteinExistence type="predicted"/>
<sequence length="81" mass="9561">MKARESRRCGTMNLKRPFLLFPVPMRALNGRATTDSRYYTSYCLWNIEFQSKHALNPQCKDQEKDLVTYLMKQNCQIALVK</sequence>
<evidence type="ECO:0000313" key="1">
    <source>
        <dbReference type="EMBL" id="CAJ1940586.1"/>
    </source>
</evidence>
<gene>
    <name evidence="1" type="ORF">AYBTSS11_LOCUS9790</name>
</gene>
<dbReference type="Proteomes" id="UP001189624">
    <property type="component" value="Chromosome 3"/>
</dbReference>
<reference evidence="1" key="1">
    <citation type="submission" date="2023-10" db="EMBL/GenBank/DDBJ databases">
        <authorList>
            <person name="Domelevo Entfellner J.-B."/>
        </authorList>
    </citation>
    <scope>NUCLEOTIDE SEQUENCE</scope>
</reference>
<evidence type="ECO:0000313" key="2">
    <source>
        <dbReference type="Proteomes" id="UP001189624"/>
    </source>
</evidence>
<protein>
    <submittedName>
        <fullName evidence="1">Uncharacterized protein</fullName>
    </submittedName>
</protein>